<organism evidence="2 3">
    <name type="scientific">Linum trigynum</name>
    <dbReference type="NCBI Taxonomy" id="586398"/>
    <lineage>
        <taxon>Eukaryota</taxon>
        <taxon>Viridiplantae</taxon>
        <taxon>Streptophyta</taxon>
        <taxon>Embryophyta</taxon>
        <taxon>Tracheophyta</taxon>
        <taxon>Spermatophyta</taxon>
        <taxon>Magnoliopsida</taxon>
        <taxon>eudicotyledons</taxon>
        <taxon>Gunneridae</taxon>
        <taxon>Pentapetalae</taxon>
        <taxon>rosids</taxon>
        <taxon>fabids</taxon>
        <taxon>Malpighiales</taxon>
        <taxon>Linaceae</taxon>
        <taxon>Linum</taxon>
    </lineage>
</organism>
<reference evidence="2 3" key="1">
    <citation type="submission" date="2024-04" db="EMBL/GenBank/DDBJ databases">
        <authorList>
            <person name="Fracassetti M."/>
        </authorList>
    </citation>
    <scope>NUCLEOTIDE SEQUENCE [LARGE SCALE GENOMIC DNA]</scope>
</reference>
<feature type="compositionally biased region" description="Basic and acidic residues" evidence="1">
    <location>
        <begin position="1"/>
        <end position="12"/>
    </location>
</feature>
<dbReference type="EMBL" id="OZ034820">
    <property type="protein sequence ID" value="CAL1400360.1"/>
    <property type="molecule type" value="Genomic_DNA"/>
</dbReference>
<evidence type="ECO:0000313" key="2">
    <source>
        <dbReference type="EMBL" id="CAL1400360.1"/>
    </source>
</evidence>
<evidence type="ECO:0000313" key="3">
    <source>
        <dbReference type="Proteomes" id="UP001497516"/>
    </source>
</evidence>
<gene>
    <name evidence="2" type="ORF">LTRI10_LOCUS40494</name>
</gene>
<dbReference type="AlphaFoldDB" id="A0AAV2FRX9"/>
<evidence type="ECO:0000256" key="1">
    <source>
        <dbReference type="SAM" id="MobiDB-lite"/>
    </source>
</evidence>
<proteinExistence type="predicted"/>
<keyword evidence="3" id="KW-1185">Reference proteome</keyword>
<sequence>MGQGRSEVDTHVPPHRGSGRVIPGGAVSNCHPYCRGKQEMDLTSVEGDFSIGHILPNLVLGKKGNRDTIPRSMTHLSYKPINGGHFGRSRLQSRFELTKF</sequence>
<feature type="region of interest" description="Disordered" evidence="1">
    <location>
        <begin position="1"/>
        <end position="24"/>
    </location>
</feature>
<dbReference type="Proteomes" id="UP001497516">
    <property type="component" value="Chromosome 7"/>
</dbReference>
<accession>A0AAV2FRX9</accession>
<name>A0AAV2FRX9_9ROSI</name>
<protein>
    <submittedName>
        <fullName evidence="2">Uncharacterized protein</fullName>
    </submittedName>
</protein>